<evidence type="ECO:0000256" key="5">
    <source>
        <dbReference type="SAM" id="Phobius"/>
    </source>
</evidence>
<name>A0A8S3Z779_9EUPU</name>
<feature type="transmembrane region" description="Helical" evidence="5">
    <location>
        <begin position="20"/>
        <end position="49"/>
    </location>
</feature>
<comment type="subcellular location">
    <subcellularLocation>
        <location evidence="1">Membrane</location>
    </subcellularLocation>
</comment>
<comment type="caution">
    <text evidence="7">The sequence shown here is derived from an EMBL/GenBank/DDBJ whole genome shotgun (WGS) entry which is preliminary data.</text>
</comment>
<accession>A0A8S3Z779</accession>
<dbReference type="InterPro" id="IPR019430">
    <property type="entry name" value="7TM_GPCR_serpentine_rcpt_Srx"/>
</dbReference>
<organism evidence="7 8">
    <name type="scientific">Candidula unifasciata</name>
    <dbReference type="NCBI Taxonomy" id="100452"/>
    <lineage>
        <taxon>Eukaryota</taxon>
        <taxon>Metazoa</taxon>
        <taxon>Spiralia</taxon>
        <taxon>Lophotrochozoa</taxon>
        <taxon>Mollusca</taxon>
        <taxon>Gastropoda</taxon>
        <taxon>Heterobranchia</taxon>
        <taxon>Euthyneura</taxon>
        <taxon>Panpulmonata</taxon>
        <taxon>Eupulmonata</taxon>
        <taxon>Stylommatophora</taxon>
        <taxon>Helicina</taxon>
        <taxon>Helicoidea</taxon>
        <taxon>Geomitridae</taxon>
        <taxon>Candidula</taxon>
    </lineage>
</organism>
<reference evidence="7" key="1">
    <citation type="submission" date="2021-04" db="EMBL/GenBank/DDBJ databases">
        <authorList>
            <consortium name="Molecular Ecology Group"/>
        </authorList>
    </citation>
    <scope>NUCLEOTIDE SEQUENCE</scope>
</reference>
<feature type="transmembrane region" description="Helical" evidence="5">
    <location>
        <begin position="99"/>
        <end position="127"/>
    </location>
</feature>
<evidence type="ECO:0000313" key="7">
    <source>
        <dbReference type="EMBL" id="CAG5124028.1"/>
    </source>
</evidence>
<keyword evidence="3 5" id="KW-1133">Transmembrane helix</keyword>
<evidence type="ECO:0000256" key="3">
    <source>
        <dbReference type="ARBA" id="ARBA00022989"/>
    </source>
</evidence>
<dbReference type="EMBL" id="CAJHNH020001679">
    <property type="protein sequence ID" value="CAG5124028.1"/>
    <property type="molecule type" value="Genomic_DNA"/>
</dbReference>
<protein>
    <recommendedName>
        <fullName evidence="6">G-protein coupled receptors family 1 profile domain-containing protein</fullName>
    </recommendedName>
</protein>
<gene>
    <name evidence="7" type="ORF">CUNI_LOCUS9586</name>
</gene>
<dbReference type="GO" id="GO:0016020">
    <property type="term" value="C:membrane"/>
    <property type="evidence" value="ECO:0007669"/>
    <property type="project" value="UniProtKB-SubCell"/>
</dbReference>
<dbReference type="Proteomes" id="UP000678393">
    <property type="component" value="Unassembled WGS sequence"/>
</dbReference>
<keyword evidence="4 5" id="KW-0472">Membrane</keyword>
<feature type="transmembrane region" description="Helical" evidence="5">
    <location>
        <begin position="195"/>
        <end position="223"/>
    </location>
</feature>
<evidence type="ECO:0000259" key="6">
    <source>
        <dbReference type="PROSITE" id="PS50262"/>
    </source>
</evidence>
<keyword evidence="2 5" id="KW-0812">Transmembrane</keyword>
<dbReference type="Pfam" id="PF10328">
    <property type="entry name" value="7TM_GPCR_Srx"/>
    <property type="match status" value="1"/>
</dbReference>
<dbReference type="PANTHER" id="PTHR46641:SF18">
    <property type="entry name" value="G-PROTEIN COUPLED RECEPTORS FAMILY 1 PROFILE DOMAIN-CONTAINING PROTEIN"/>
    <property type="match status" value="1"/>
</dbReference>
<evidence type="ECO:0000256" key="1">
    <source>
        <dbReference type="ARBA" id="ARBA00004370"/>
    </source>
</evidence>
<dbReference type="PRINTS" id="PR00237">
    <property type="entry name" value="GPCRRHODOPSN"/>
</dbReference>
<dbReference type="OrthoDB" id="6088752at2759"/>
<dbReference type="AlphaFoldDB" id="A0A8S3Z779"/>
<dbReference type="InterPro" id="IPR052954">
    <property type="entry name" value="GPCR-Ligand_Int"/>
</dbReference>
<evidence type="ECO:0000256" key="2">
    <source>
        <dbReference type="ARBA" id="ARBA00022692"/>
    </source>
</evidence>
<dbReference type="PANTHER" id="PTHR46641">
    <property type="entry name" value="FMRFAMIDE RECEPTOR-RELATED"/>
    <property type="match status" value="1"/>
</dbReference>
<evidence type="ECO:0000256" key="4">
    <source>
        <dbReference type="ARBA" id="ARBA00023136"/>
    </source>
</evidence>
<dbReference type="InterPro" id="IPR000276">
    <property type="entry name" value="GPCR_Rhodpsn"/>
</dbReference>
<dbReference type="PROSITE" id="PS50262">
    <property type="entry name" value="G_PROTEIN_RECEP_F1_2"/>
    <property type="match status" value="1"/>
</dbReference>
<evidence type="ECO:0000313" key="8">
    <source>
        <dbReference type="Proteomes" id="UP000678393"/>
    </source>
</evidence>
<dbReference type="SUPFAM" id="SSF81321">
    <property type="entry name" value="Family A G protein-coupled receptor-like"/>
    <property type="match status" value="1"/>
</dbReference>
<proteinExistence type="predicted"/>
<feature type="transmembrane region" description="Helical" evidence="5">
    <location>
        <begin position="148"/>
        <end position="175"/>
    </location>
</feature>
<dbReference type="Gene3D" id="1.20.1070.10">
    <property type="entry name" value="Rhodopsin 7-helix transmembrane proteins"/>
    <property type="match status" value="1"/>
</dbReference>
<dbReference type="GO" id="GO:0004930">
    <property type="term" value="F:G protein-coupled receptor activity"/>
    <property type="evidence" value="ECO:0007669"/>
    <property type="project" value="InterPro"/>
</dbReference>
<feature type="domain" description="G-protein coupled receptors family 1 profile" evidence="6">
    <location>
        <begin position="40"/>
        <end position="336"/>
    </location>
</feature>
<sequence>MHNTTYTIFFDGIISRYDYYVIATFLPVSWTLLSLCGIVCNVINIITFVAMGLNDGVTVSFLALTIFDLTYVNASFCIGIASCFSLTERISTVLFPVEPYGVVVLLANIMIMLAVTNVLTTTFLAVARCMCVAKPLHFKNYFTVKRTVYFMSGFAIFAVTVYTPLLANMAMVTMLDARINMSRPTLWMSKYREPIKNVVFVITDMILPVSSQFIVLTCIIIMASSLRASSRFRQKTKIQTSDQKKLQITSELQDKGTANANITDKLSGKELRVVTQVTLISVVYVACNTPRILIIAAALFEPEFKLGRQFHYFYISLNGFRKHLEIINASVNTLIYFNYNSKFRAIMLKRIKSTQS</sequence>
<dbReference type="InterPro" id="IPR017452">
    <property type="entry name" value="GPCR_Rhodpsn_7TM"/>
</dbReference>
<keyword evidence="8" id="KW-1185">Reference proteome</keyword>